<evidence type="ECO:0000313" key="7">
    <source>
        <dbReference type="Proteomes" id="UP000247371"/>
    </source>
</evidence>
<comment type="caution">
    <text evidence="6">The sequence shown here is derived from an EMBL/GenBank/DDBJ whole genome shotgun (WGS) entry which is preliminary data.</text>
</comment>
<name>A0A2V4S8Z3_9PROT</name>
<feature type="domain" description="HipA N-terminal subdomain 1" evidence="5">
    <location>
        <begin position="8"/>
        <end position="112"/>
    </location>
</feature>
<dbReference type="PANTHER" id="PTHR37419">
    <property type="entry name" value="SERINE/THREONINE-PROTEIN KINASE TOXIN HIPA"/>
    <property type="match status" value="1"/>
</dbReference>
<dbReference type="InterPro" id="IPR012893">
    <property type="entry name" value="HipA-like_C"/>
</dbReference>
<dbReference type="EMBL" id="NKUB01000032">
    <property type="protein sequence ID" value="PYD68478.1"/>
    <property type="molecule type" value="Genomic_DNA"/>
</dbReference>
<organism evidence="6 7">
    <name type="scientific">Komagataeibacter swingsii</name>
    <dbReference type="NCBI Taxonomy" id="215220"/>
    <lineage>
        <taxon>Bacteria</taxon>
        <taxon>Pseudomonadati</taxon>
        <taxon>Pseudomonadota</taxon>
        <taxon>Alphaproteobacteria</taxon>
        <taxon>Acetobacterales</taxon>
        <taxon>Acetobacteraceae</taxon>
        <taxon>Komagataeibacter</taxon>
    </lineage>
</organism>
<dbReference type="PANTHER" id="PTHR37419:SF1">
    <property type="entry name" value="SERINE_THREONINE-PROTEIN KINASE TOXIN HIPA"/>
    <property type="match status" value="1"/>
</dbReference>
<proteinExistence type="inferred from homology"/>
<sequence length="414" mass="46181">MMPDVSFLTVKLHGKPIGTLTHLGDERSIFTFNDAYIGNADRETLGLSFKDQYGELRNDFRPIKVKLMPFFSNLLPEGRLRSYLAEKAGVNETREFFLIQALGRDLPGAVTVEVAEDEARPLFDDLDDQVEVEGSNTHKNALRFSLAGVQLKFSAVIDAAGGLTIPASGIGGDWIVKLPSREYHGIPENEFSMMTLARMVGINVPPIGLVNISGINNLPDGIDQLGDKAFIIERFDRREDGTSIHIEDFAQVYGVYSEDKYKKASNRSIAAVIAAESDHNDVAEFIRRLTFNTLIGNGDMHLKNWSLIYPDQRTAKLSPAYDFVSTIPYIPGDQSALNFSRTRRFDQFTKEELLHLAGKAALPRKLVLDTARETVGLFMDRWSSEKAHLPMSRHIVKVIDNHLKTLPIIGEATS</sequence>
<dbReference type="InterPro" id="IPR017508">
    <property type="entry name" value="HipA_N1"/>
</dbReference>
<keyword evidence="3 6" id="KW-0418">Kinase</keyword>
<comment type="similarity">
    <text evidence="1">Belongs to the HipA Ser/Thr kinase family.</text>
</comment>
<evidence type="ECO:0000256" key="2">
    <source>
        <dbReference type="ARBA" id="ARBA00022679"/>
    </source>
</evidence>
<dbReference type="NCBIfam" id="TIGR03071">
    <property type="entry name" value="couple_hipA"/>
    <property type="match status" value="1"/>
</dbReference>
<dbReference type="Gene3D" id="1.10.1070.20">
    <property type="match status" value="1"/>
</dbReference>
<dbReference type="GO" id="GO:0005829">
    <property type="term" value="C:cytosol"/>
    <property type="evidence" value="ECO:0007669"/>
    <property type="project" value="TreeGrafter"/>
</dbReference>
<evidence type="ECO:0000259" key="5">
    <source>
        <dbReference type="Pfam" id="PF13657"/>
    </source>
</evidence>
<dbReference type="Pfam" id="PF07804">
    <property type="entry name" value="HipA_C"/>
    <property type="match status" value="1"/>
</dbReference>
<feature type="domain" description="HipA-like C-terminal" evidence="4">
    <location>
        <begin position="144"/>
        <end position="382"/>
    </location>
</feature>
<dbReference type="AlphaFoldDB" id="A0A2V4S8Z3"/>
<evidence type="ECO:0000256" key="3">
    <source>
        <dbReference type="ARBA" id="ARBA00022777"/>
    </source>
</evidence>
<keyword evidence="2" id="KW-0808">Transferase</keyword>
<dbReference type="Pfam" id="PF13657">
    <property type="entry name" value="Couple_hipA"/>
    <property type="match status" value="1"/>
</dbReference>
<dbReference type="InterPro" id="IPR052028">
    <property type="entry name" value="HipA_Ser/Thr_kinase"/>
</dbReference>
<reference evidence="6 7" key="1">
    <citation type="submission" date="2017-07" db="EMBL/GenBank/DDBJ databases">
        <title>A draft genome sequence of Komagataeibacter swingsii LMG 22125.</title>
        <authorList>
            <person name="Skraban J."/>
            <person name="Cleenwerck I."/>
            <person name="Vandamme P."/>
            <person name="Trcek J."/>
        </authorList>
    </citation>
    <scope>NUCLEOTIDE SEQUENCE [LARGE SCALE GENOMIC DNA]</scope>
    <source>
        <strain evidence="6 7">LMG 22125</strain>
    </source>
</reference>
<evidence type="ECO:0000256" key="1">
    <source>
        <dbReference type="ARBA" id="ARBA00010164"/>
    </source>
</evidence>
<keyword evidence="7" id="KW-1185">Reference proteome</keyword>
<protein>
    <submittedName>
        <fullName evidence="6">Kinase</fullName>
    </submittedName>
</protein>
<accession>A0A2V4S8Z3</accession>
<dbReference type="GO" id="GO:0004674">
    <property type="term" value="F:protein serine/threonine kinase activity"/>
    <property type="evidence" value="ECO:0007669"/>
    <property type="project" value="TreeGrafter"/>
</dbReference>
<gene>
    <name evidence="6" type="ORF">CFR76_14905</name>
</gene>
<evidence type="ECO:0000259" key="4">
    <source>
        <dbReference type="Pfam" id="PF07804"/>
    </source>
</evidence>
<dbReference type="RefSeq" id="WP_041250541.1">
    <property type="nucleotide sequence ID" value="NZ_NKUB01000032.1"/>
</dbReference>
<evidence type="ECO:0000313" key="6">
    <source>
        <dbReference type="EMBL" id="PYD68478.1"/>
    </source>
</evidence>
<dbReference type="Proteomes" id="UP000247371">
    <property type="component" value="Unassembled WGS sequence"/>
</dbReference>